<reference evidence="1 2" key="1">
    <citation type="submission" date="2019-09" db="EMBL/GenBank/DDBJ databases">
        <title>Screening of Novel Bioactive Compounds from Soil-Associated.</title>
        <authorList>
            <person name="Zhao S."/>
        </authorList>
    </citation>
    <scope>NUCLEOTIDE SEQUENCE [LARGE SCALE GENOMIC DNA]</scope>
    <source>
        <strain evidence="1 2">HIT-DPA4</strain>
    </source>
</reference>
<gene>
    <name evidence="1" type="ORF">F7R91_07700</name>
</gene>
<comment type="caution">
    <text evidence="1">The sequence shown here is derived from an EMBL/GenBank/DDBJ whole genome shotgun (WGS) entry which is preliminary data.</text>
</comment>
<proteinExistence type="predicted"/>
<name>A0A6H9V2M2_9ACTN</name>
<dbReference type="Proteomes" id="UP000442707">
    <property type="component" value="Unassembled WGS sequence"/>
</dbReference>
<dbReference type="AlphaFoldDB" id="A0A6H9V2M2"/>
<keyword evidence="2" id="KW-1185">Reference proteome</keyword>
<dbReference type="Gene3D" id="1.25.40.10">
    <property type="entry name" value="Tetratricopeptide repeat domain"/>
    <property type="match status" value="1"/>
</dbReference>
<evidence type="ECO:0008006" key="3">
    <source>
        <dbReference type="Google" id="ProtNLM"/>
    </source>
</evidence>
<sequence>MTRTSSLLASCLARLGWSPEQLAREINKRYGTGTISSKAPYNWLQGSLPRRQLPHRVAEILTDRLGEPITAEALWPRHFPDSRPQGPVLIAPSVLPAPDVPHTSTGPLSAAVDWLVDTGSASPSRSGGSEVPEIALDMLATRIGQLRKVDDIASTRLAMDWALQDLQSARKLAAEHSYDTRTGLQLHRIIAELAQLAGWLAADLGLRRRSQSYFLYGLATARTAQDRPLAAYIISCMSYCATWETRQEEGLRLIRIARKGSYREDFSIGHALLATREARARARLGDKAGCVRALNEAADLSQDSDSSADAPWLSWVSPPVMVADAGRAWLELGDFRQAEQCLERGLELFGESQPRNRMLHWASLAEARLGREEVDGAVEAADEALSLAEVMTSQRAQVRLADLQRKLKRYDSAAARDVVQRVDVLLGTDRLRVAS</sequence>
<evidence type="ECO:0000313" key="1">
    <source>
        <dbReference type="EMBL" id="KAB1148672.1"/>
    </source>
</evidence>
<dbReference type="RefSeq" id="WP_150945874.1">
    <property type="nucleotide sequence ID" value="NZ_VZRB01000004.1"/>
</dbReference>
<organism evidence="1 2">
    <name type="scientific">Streptomyces luteolifulvus</name>
    <dbReference type="NCBI Taxonomy" id="2615112"/>
    <lineage>
        <taxon>Bacteria</taxon>
        <taxon>Bacillati</taxon>
        <taxon>Actinomycetota</taxon>
        <taxon>Actinomycetes</taxon>
        <taxon>Kitasatosporales</taxon>
        <taxon>Streptomycetaceae</taxon>
        <taxon>Streptomyces</taxon>
    </lineage>
</organism>
<protein>
    <recommendedName>
        <fullName evidence="3">Transcriptional regulator</fullName>
    </recommendedName>
</protein>
<accession>A0A6H9V2M2</accession>
<evidence type="ECO:0000313" key="2">
    <source>
        <dbReference type="Proteomes" id="UP000442707"/>
    </source>
</evidence>
<dbReference type="SUPFAM" id="SSF48452">
    <property type="entry name" value="TPR-like"/>
    <property type="match status" value="1"/>
</dbReference>
<dbReference type="InterPro" id="IPR011990">
    <property type="entry name" value="TPR-like_helical_dom_sf"/>
</dbReference>
<dbReference type="EMBL" id="VZRB01000004">
    <property type="protein sequence ID" value="KAB1148672.1"/>
    <property type="molecule type" value="Genomic_DNA"/>
</dbReference>